<dbReference type="OrthoDB" id="3650574at2759"/>
<reference evidence="3 4" key="1">
    <citation type="submission" date="2021-01" db="EMBL/GenBank/DDBJ databases">
        <title>Cercospora kikuchii MAFF 305040 whole genome shotgun sequence.</title>
        <authorList>
            <person name="Kashiwa T."/>
            <person name="Suzuki T."/>
        </authorList>
    </citation>
    <scope>NUCLEOTIDE SEQUENCE [LARGE SCALE GENOMIC DNA]</scope>
    <source>
        <strain evidence="3 4">MAFF 305040</strain>
    </source>
</reference>
<dbReference type="Proteomes" id="UP000825890">
    <property type="component" value="Unassembled WGS sequence"/>
</dbReference>
<dbReference type="AlphaFoldDB" id="A0A9P3CB16"/>
<protein>
    <submittedName>
        <fullName evidence="3">Uncharacterized protein</fullName>
    </submittedName>
</protein>
<keyword evidence="1" id="KW-0175">Coiled coil</keyword>
<dbReference type="GeneID" id="68288418"/>
<accession>A0A9P3CB16</accession>
<evidence type="ECO:0000313" key="3">
    <source>
        <dbReference type="EMBL" id="GIZ39461.1"/>
    </source>
</evidence>
<comment type="caution">
    <text evidence="3">The sequence shown here is derived from an EMBL/GenBank/DDBJ whole genome shotgun (WGS) entry which is preliminary data.</text>
</comment>
<feature type="compositionally biased region" description="Basic and acidic residues" evidence="2">
    <location>
        <begin position="238"/>
        <end position="252"/>
    </location>
</feature>
<sequence length="542" mass="61352">MDYNMQAIVDFNAQTTAPIPHHEPTTQYLASWRRAPPPDTHPSQTVDAANNVPLFVYQSPSHGVGGSFRQIPSPAASRSESAAPQPAESTNENLIKQLRIERDQLISDKDRLMTEKDALVNEKLRIVEDRERTSHELLNSKNQLWQEYYEAVRVRDEEITKLKEDYGWLERELGVQQKKNRRLARALSDYMEKEDADARPKNDDQDKQEHEVRSVLGPKPVSKASKAEQTASWLDNVTKPDKMETESRKQMRELFGGTSPGKASSEHGPDGEPPTKRPRISGTDVFSRDHEGQKVASPVAQPKSVIDLDSSCYEVSIRQTSPRQLAEFKPQESIENRSALAPAPHSSAQKAAPQDQNDAVEFSGSLGKLQDECLIPMNFTIRPVIRSESASVRYGQLEQLHDRVIDSIYNTMSMLQQKVQEGKRKWPVAKKVKGCCQAWTYGSNDYRWTKEHPRLFACRACFRAQRACFLWQGDGVWHLLPLPPEVRQRDAAYTDPDYYISSQDLGLRAIWQVWVQSSGPKLTPKHVAAASSVADQDDHDSE</sequence>
<feature type="compositionally biased region" description="Low complexity" evidence="2">
    <location>
        <begin position="72"/>
        <end position="89"/>
    </location>
</feature>
<feature type="compositionally biased region" description="Basic and acidic residues" evidence="2">
    <location>
        <begin position="190"/>
        <end position="213"/>
    </location>
</feature>
<feature type="region of interest" description="Disordered" evidence="2">
    <location>
        <begin position="65"/>
        <end position="93"/>
    </location>
</feature>
<dbReference type="EMBL" id="BOLY01000002">
    <property type="protein sequence ID" value="GIZ39461.1"/>
    <property type="molecule type" value="Genomic_DNA"/>
</dbReference>
<gene>
    <name evidence="3" type="ORF">CKM354_000284300</name>
</gene>
<feature type="region of interest" description="Disordered" evidence="2">
    <location>
        <begin position="337"/>
        <end position="356"/>
    </location>
</feature>
<dbReference type="RefSeq" id="XP_044653948.1">
    <property type="nucleotide sequence ID" value="XM_044798013.1"/>
</dbReference>
<name>A0A9P3CB16_9PEZI</name>
<evidence type="ECO:0000256" key="1">
    <source>
        <dbReference type="SAM" id="Coils"/>
    </source>
</evidence>
<feature type="region of interest" description="Disordered" evidence="2">
    <location>
        <begin position="190"/>
        <end position="302"/>
    </location>
</feature>
<feature type="compositionally biased region" description="Basic and acidic residues" evidence="2">
    <location>
        <begin position="264"/>
        <end position="275"/>
    </location>
</feature>
<evidence type="ECO:0000313" key="4">
    <source>
        <dbReference type="Proteomes" id="UP000825890"/>
    </source>
</evidence>
<organism evidence="3 4">
    <name type="scientific">Cercospora kikuchii</name>
    <dbReference type="NCBI Taxonomy" id="84275"/>
    <lineage>
        <taxon>Eukaryota</taxon>
        <taxon>Fungi</taxon>
        <taxon>Dikarya</taxon>
        <taxon>Ascomycota</taxon>
        <taxon>Pezizomycotina</taxon>
        <taxon>Dothideomycetes</taxon>
        <taxon>Dothideomycetidae</taxon>
        <taxon>Mycosphaerellales</taxon>
        <taxon>Mycosphaerellaceae</taxon>
        <taxon>Cercospora</taxon>
    </lineage>
</organism>
<evidence type="ECO:0000256" key="2">
    <source>
        <dbReference type="SAM" id="MobiDB-lite"/>
    </source>
</evidence>
<keyword evidence="4" id="KW-1185">Reference proteome</keyword>
<feature type="compositionally biased region" description="Polar residues" evidence="2">
    <location>
        <begin position="346"/>
        <end position="356"/>
    </location>
</feature>
<proteinExistence type="predicted"/>
<feature type="coiled-coil region" evidence="1">
    <location>
        <begin position="95"/>
        <end position="122"/>
    </location>
</feature>